<dbReference type="AlphaFoldDB" id="A0A2J8KSM8"/>
<dbReference type="Proteomes" id="UP000236370">
    <property type="component" value="Unassembled WGS sequence"/>
</dbReference>
<evidence type="ECO:0000256" key="1">
    <source>
        <dbReference type="SAM" id="MobiDB-lite"/>
    </source>
</evidence>
<evidence type="ECO:0000313" key="2">
    <source>
        <dbReference type="EMBL" id="PNI38017.1"/>
    </source>
</evidence>
<accession>A0A2J8KSM8</accession>
<organism evidence="2 3">
    <name type="scientific">Pan troglodytes</name>
    <name type="common">Chimpanzee</name>
    <dbReference type="NCBI Taxonomy" id="9598"/>
    <lineage>
        <taxon>Eukaryota</taxon>
        <taxon>Metazoa</taxon>
        <taxon>Chordata</taxon>
        <taxon>Craniata</taxon>
        <taxon>Vertebrata</taxon>
        <taxon>Euteleostomi</taxon>
        <taxon>Mammalia</taxon>
        <taxon>Eutheria</taxon>
        <taxon>Euarchontoglires</taxon>
        <taxon>Primates</taxon>
        <taxon>Haplorrhini</taxon>
        <taxon>Catarrhini</taxon>
        <taxon>Hominidae</taxon>
        <taxon>Pan</taxon>
    </lineage>
</organism>
<proteinExistence type="predicted"/>
<feature type="compositionally biased region" description="Polar residues" evidence="1">
    <location>
        <begin position="17"/>
        <end position="35"/>
    </location>
</feature>
<sequence length="42" mass="4697">MKSVIYHALSQKEANDSDVQVSSWQGVQEQQSLQEHSGPRPS</sequence>
<protein>
    <submittedName>
        <fullName evidence="2">POP4 isoform 6</fullName>
    </submittedName>
</protein>
<evidence type="ECO:0000313" key="3">
    <source>
        <dbReference type="Proteomes" id="UP000236370"/>
    </source>
</evidence>
<gene>
    <name evidence="2" type="ORF">CK820_G0036476</name>
</gene>
<name>A0A2J8KSM8_PANTR</name>
<feature type="region of interest" description="Disordered" evidence="1">
    <location>
        <begin position="9"/>
        <end position="42"/>
    </location>
</feature>
<dbReference type="EMBL" id="NBAG03000344">
    <property type="protein sequence ID" value="PNI38017.1"/>
    <property type="molecule type" value="Genomic_DNA"/>
</dbReference>
<comment type="caution">
    <text evidence="2">The sequence shown here is derived from an EMBL/GenBank/DDBJ whole genome shotgun (WGS) entry which is preliminary data.</text>
</comment>
<reference evidence="2 3" key="1">
    <citation type="submission" date="2017-12" db="EMBL/GenBank/DDBJ databases">
        <title>High-resolution comparative analysis of great ape genomes.</title>
        <authorList>
            <person name="Pollen A."/>
            <person name="Hastie A."/>
            <person name="Hormozdiari F."/>
            <person name="Dougherty M."/>
            <person name="Liu R."/>
            <person name="Chaisson M."/>
            <person name="Hoppe E."/>
            <person name="Hill C."/>
            <person name="Pang A."/>
            <person name="Hillier L."/>
            <person name="Baker C."/>
            <person name="Armstrong J."/>
            <person name="Shendure J."/>
            <person name="Paten B."/>
            <person name="Wilson R."/>
            <person name="Chao H."/>
            <person name="Schneider V."/>
            <person name="Ventura M."/>
            <person name="Kronenberg Z."/>
            <person name="Murali S."/>
            <person name="Gordon D."/>
            <person name="Cantsilieris S."/>
            <person name="Munson K."/>
            <person name="Nelson B."/>
            <person name="Raja A."/>
            <person name="Underwood J."/>
            <person name="Diekhans M."/>
            <person name="Fiddes I."/>
            <person name="Haussler D."/>
            <person name="Eichler E."/>
        </authorList>
    </citation>
    <scope>NUCLEOTIDE SEQUENCE [LARGE SCALE GENOMIC DNA]</scope>
    <source>
        <strain evidence="2">Yerkes chimp pedigree #C0471</strain>
    </source>
</reference>